<evidence type="ECO:0000313" key="12">
    <source>
        <dbReference type="Proteomes" id="UP000005666"/>
    </source>
</evidence>
<dbReference type="GeneID" id="11534475"/>
<comment type="catalytic activity">
    <reaction evidence="1">
        <text>Endonucleolytic cleavage to 5'-phosphomonoester.</text>
        <dbReference type="EC" id="3.1.26.3"/>
    </reaction>
</comment>
<feature type="region of interest" description="Disordered" evidence="8">
    <location>
        <begin position="450"/>
        <end position="471"/>
    </location>
</feature>
<feature type="compositionally biased region" description="Basic and acidic residues" evidence="8">
    <location>
        <begin position="1"/>
        <end position="13"/>
    </location>
</feature>
<dbReference type="eggNOG" id="KOG1817">
    <property type="taxonomic scope" value="Eukaryota"/>
</dbReference>
<dbReference type="SUPFAM" id="SSF69065">
    <property type="entry name" value="RNase III domain-like"/>
    <property type="match status" value="1"/>
</dbReference>
<evidence type="ECO:0000256" key="3">
    <source>
        <dbReference type="ARBA" id="ARBA00022722"/>
    </source>
</evidence>
<feature type="region of interest" description="Disordered" evidence="8">
    <location>
        <begin position="1"/>
        <end position="23"/>
    </location>
</feature>
<reference evidence="11 12" key="1">
    <citation type="journal article" date="2011" name="Proc. Natl. Acad. Sci. U.S.A.">
        <title>Evolutionary erosion of yeast sex chromosomes by mating-type switching accidents.</title>
        <authorList>
            <person name="Gordon J.L."/>
            <person name="Armisen D."/>
            <person name="Proux-Wera E."/>
            <person name="Oheigeartaigh S.S."/>
            <person name="Byrne K.P."/>
            <person name="Wolfe K.H."/>
        </authorList>
    </citation>
    <scope>NUCLEOTIDE SEQUENCE [LARGE SCALE GENOMIC DNA]</scope>
    <source>
        <strain evidence="12">ATCC 24235 / CBS 4417 / NBRC 1672 / NRRL Y-8282 / UCD 70-5</strain>
    </source>
</reference>
<dbReference type="InterPro" id="IPR000999">
    <property type="entry name" value="RNase_III_dom"/>
</dbReference>
<keyword evidence="6 7" id="KW-0694">RNA-binding</keyword>
<dbReference type="GO" id="GO:0009303">
    <property type="term" value="P:rRNA transcription"/>
    <property type="evidence" value="ECO:0007669"/>
    <property type="project" value="EnsemblFungi"/>
</dbReference>
<name>G8BXE9_TETPH</name>
<dbReference type="CDD" id="cd19876">
    <property type="entry name" value="DSRM_RNT1p-like"/>
    <property type="match status" value="1"/>
</dbReference>
<dbReference type="OMA" id="MIIYNKF"/>
<evidence type="ECO:0000259" key="10">
    <source>
        <dbReference type="PROSITE" id="PS50142"/>
    </source>
</evidence>
<dbReference type="EMBL" id="HE612864">
    <property type="protein sequence ID" value="CCE64577.1"/>
    <property type="molecule type" value="Genomic_DNA"/>
</dbReference>
<dbReference type="GO" id="GO:0030847">
    <property type="term" value="P:termination of RNA polymerase II transcription, exosome-dependent"/>
    <property type="evidence" value="ECO:0007669"/>
    <property type="project" value="EnsemblFungi"/>
</dbReference>
<dbReference type="GO" id="GO:0034475">
    <property type="term" value="P:U4 snRNA 3'-end processing"/>
    <property type="evidence" value="ECO:0007669"/>
    <property type="project" value="EnsemblFungi"/>
</dbReference>
<feature type="domain" description="RNase III" evidence="10">
    <location>
        <begin position="225"/>
        <end position="329"/>
    </location>
</feature>
<dbReference type="PROSITE" id="PS50142">
    <property type="entry name" value="RNASE_3_2"/>
    <property type="match status" value="1"/>
</dbReference>
<keyword evidence="3" id="KW-0540">Nuclease</keyword>
<dbReference type="GO" id="GO:0006325">
    <property type="term" value="P:chromatin organization"/>
    <property type="evidence" value="ECO:0007669"/>
    <property type="project" value="EnsemblFungi"/>
</dbReference>
<feature type="domain" description="DRBM" evidence="9">
    <location>
        <begin position="367"/>
        <end position="435"/>
    </location>
</feature>
<dbReference type="PROSITE" id="PS50137">
    <property type="entry name" value="DS_RBD"/>
    <property type="match status" value="1"/>
</dbReference>
<evidence type="ECO:0000313" key="11">
    <source>
        <dbReference type="EMBL" id="CCE64577.1"/>
    </source>
</evidence>
<dbReference type="GO" id="GO:0003725">
    <property type="term" value="F:double-stranded RNA binding"/>
    <property type="evidence" value="ECO:0007669"/>
    <property type="project" value="InterPro"/>
</dbReference>
<dbReference type="CDD" id="cd00593">
    <property type="entry name" value="RIBOc"/>
    <property type="match status" value="1"/>
</dbReference>
<dbReference type="GO" id="GO:0006364">
    <property type="term" value="P:rRNA processing"/>
    <property type="evidence" value="ECO:0007669"/>
    <property type="project" value="EnsemblFungi"/>
</dbReference>
<dbReference type="STRING" id="1071381.G8BXE9"/>
<dbReference type="FunFam" id="1.10.1520.10:FF:000001">
    <property type="entry name" value="Ribonuclease 3"/>
    <property type="match status" value="1"/>
</dbReference>
<dbReference type="SMART" id="SM00535">
    <property type="entry name" value="RIBOc"/>
    <property type="match status" value="1"/>
</dbReference>
<organism evidence="11 12">
    <name type="scientific">Tetrapisispora phaffii (strain ATCC 24235 / CBS 4417 / NBRC 1672 / NRRL Y-8282 / UCD 70-5)</name>
    <name type="common">Yeast</name>
    <name type="synonym">Fabospora phaffii</name>
    <dbReference type="NCBI Taxonomy" id="1071381"/>
    <lineage>
        <taxon>Eukaryota</taxon>
        <taxon>Fungi</taxon>
        <taxon>Dikarya</taxon>
        <taxon>Ascomycota</taxon>
        <taxon>Saccharomycotina</taxon>
        <taxon>Saccharomycetes</taxon>
        <taxon>Saccharomycetales</taxon>
        <taxon>Saccharomycetaceae</taxon>
        <taxon>Tetrapisispora</taxon>
    </lineage>
</organism>
<evidence type="ECO:0000256" key="6">
    <source>
        <dbReference type="ARBA" id="ARBA00022884"/>
    </source>
</evidence>
<dbReference type="GO" id="GO:0034476">
    <property type="term" value="P:U5 snRNA 3'-end processing"/>
    <property type="evidence" value="ECO:0007669"/>
    <property type="project" value="EnsemblFungi"/>
</dbReference>
<dbReference type="PROSITE" id="PS00517">
    <property type="entry name" value="RNASE_3_1"/>
    <property type="match status" value="1"/>
</dbReference>
<evidence type="ECO:0000256" key="8">
    <source>
        <dbReference type="SAM" id="MobiDB-lite"/>
    </source>
</evidence>
<dbReference type="GO" id="GO:0034473">
    <property type="term" value="P:U1 snRNA 3'-end processing"/>
    <property type="evidence" value="ECO:0007669"/>
    <property type="project" value="EnsemblFungi"/>
</dbReference>
<proteinExistence type="predicted"/>
<dbReference type="GO" id="GO:0034963">
    <property type="term" value="P:box C/D sno(s)RNA processing"/>
    <property type="evidence" value="ECO:0007669"/>
    <property type="project" value="EnsemblFungi"/>
</dbReference>
<dbReference type="GO" id="GO:0005730">
    <property type="term" value="C:nucleolus"/>
    <property type="evidence" value="ECO:0007669"/>
    <property type="project" value="EnsemblFungi"/>
</dbReference>
<evidence type="ECO:0000256" key="5">
    <source>
        <dbReference type="ARBA" id="ARBA00022801"/>
    </source>
</evidence>
<dbReference type="HOGENOM" id="CLU_026251_0_0_1"/>
<dbReference type="Pfam" id="PF00636">
    <property type="entry name" value="Ribonuclease_3"/>
    <property type="match status" value="1"/>
</dbReference>
<dbReference type="GO" id="GO:0034964">
    <property type="term" value="P:box H/ACA sno(s)RNA processing"/>
    <property type="evidence" value="ECO:0007669"/>
    <property type="project" value="EnsemblFungi"/>
</dbReference>
<evidence type="ECO:0000256" key="7">
    <source>
        <dbReference type="PROSITE-ProRule" id="PRU00266"/>
    </source>
</evidence>
<dbReference type="Pfam" id="PF18497">
    <property type="entry name" value="RNase_3_N"/>
    <property type="match status" value="1"/>
</dbReference>
<keyword evidence="5" id="KW-0378">Hydrolase</keyword>
<dbReference type="EC" id="3.1.26.3" evidence="2"/>
<protein>
    <recommendedName>
        <fullName evidence="2">ribonuclease III</fullName>
        <ecNumber evidence="2">3.1.26.3</ecNumber>
    </recommendedName>
</protein>
<dbReference type="InterPro" id="IPR014720">
    <property type="entry name" value="dsRBD_dom"/>
</dbReference>
<evidence type="ECO:0000256" key="2">
    <source>
        <dbReference type="ARBA" id="ARBA00012177"/>
    </source>
</evidence>
<dbReference type="Pfam" id="PF00035">
    <property type="entry name" value="dsrm"/>
    <property type="match status" value="1"/>
</dbReference>
<dbReference type="OrthoDB" id="2392202at2759"/>
<feature type="region of interest" description="Disordered" evidence="8">
    <location>
        <begin position="165"/>
        <end position="201"/>
    </location>
</feature>
<sequence length="486" mass="55580">MGSTQKRDSEHLQDTFSSVHKKSKKIVVNNKDDGNIEAEDDNVGAHAFSETILKVSDITQLEHAVTKLLESFQTIIQLAPNFKCFQEDYKQLEKIPVSLLPSYSRYQLKLASELKSLYELEKVPILNDLYNYEENYNQATGTKSYLKDLTDIDIEKLSNKYTVKDPDADKASFPNDDEEDENNEADDKKSQKKSSWPPKIPEIKNPAIRAKVFTHKSIVKDKLYLKETEMVNTHNERLEFLGDSILNTVITMILYNKFPTFSEGQLSSLRRHLVSNECIKKWSYLYDLPGNLKTNLETEQDKLNFHYGHKKIHADVFEAYIGGLIEDDPKHNMPKVRKWLSKLAKPIIDELTKKDISLQQPDNLNLNAKKELYSLIGYASLNLHYETTKKASYDSPICIVQCITGDGTVLGTGKGRNAKMAGINAAQNVLDNRELVEEYAKRRAAIPREDSRIKGARGDHKDNQEKEIEKPKITLTEDGEFKFVLQ</sequence>
<dbReference type="SUPFAM" id="SSF54768">
    <property type="entry name" value="dsRNA-binding domain-like"/>
    <property type="match status" value="1"/>
</dbReference>
<dbReference type="Gene3D" id="3.30.160.20">
    <property type="match status" value="1"/>
</dbReference>
<dbReference type="GO" id="GO:0005654">
    <property type="term" value="C:nucleoplasm"/>
    <property type="evidence" value="ECO:0007669"/>
    <property type="project" value="EnsemblFungi"/>
</dbReference>
<dbReference type="Proteomes" id="UP000005666">
    <property type="component" value="Chromosome 9"/>
</dbReference>
<dbReference type="GO" id="GO:0060237">
    <property type="term" value="P:regulation of fungal-type cell wall organization"/>
    <property type="evidence" value="ECO:0007669"/>
    <property type="project" value="EnsemblFungi"/>
</dbReference>
<dbReference type="Gene3D" id="1.10.1520.10">
    <property type="entry name" value="Ribonuclease III domain"/>
    <property type="match status" value="1"/>
</dbReference>
<dbReference type="KEGG" id="tpf:TPHA_0I00710"/>
<evidence type="ECO:0000256" key="1">
    <source>
        <dbReference type="ARBA" id="ARBA00000109"/>
    </source>
</evidence>
<keyword evidence="4" id="KW-0255">Endonuclease</keyword>
<feature type="compositionally biased region" description="Acidic residues" evidence="8">
    <location>
        <begin position="175"/>
        <end position="184"/>
    </location>
</feature>
<accession>G8BXE9</accession>
<dbReference type="AlphaFoldDB" id="G8BXE9"/>
<dbReference type="RefSeq" id="XP_003687011.1">
    <property type="nucleotide sequence ID" value="XM_003686963.1"/>
</dbReference>
<dbReference type="InterPro" id="IPR036389">
    <property type="entry name" value="RNase_III_sf"/>
</dbReference>
<gene>
    <name evidence="11" type="primary">TPHA0I00710</name>
    <name evidence="11" type="ordered locus">TPHA_0I00710</name>
</gene>
<evidence type="ECO:0000256" key="4">
    <source>
        <dbReference type="ARBA" id="ARBA00022759"/>
    </source>
</evidence>
<keyword evidence="12" id="KW-1185">Reference proteome</keyword>
<dbReference type="InterPro" id="IPR040540">
    <property type="entry name" value="RNase_3_N"/>
</dbReference>
<dbReference type="InterPro" id="IPR044449">
    <property type="entry name" value="Rnt1/Pac1_DSRM_fungi"/>
</dbReference>
<dbReference type="GO" id="GO:0004525">
    <property type="term" value="F:ribonuclease III activity"/>
    <property type="evidence" value="ECO:0007669"/>
    <property type="project" value="UniProtKB-EC"/>
</dbReference>
<dbReference type="PANTHER" id="PTHR11207">
    <property type="entry name" value="RIBONUCLEASE III"/>
    <property type="match status" value="1"/>
</dbReference>
<dbReference type="PANTHER" id="PTHR11207:SF0">
    <property type="entry name" value="RIBONUCLEASE 3"/>
    <property type="match status" value="1"/>
</dbReference>
<evidence type="ECO:0000259" key="9">
    <source>
        <dbReference type="PROSITE" id="PS50137"/>
    </source>
</evidence>